<evidence type="ECO:0000313" key="3">
    <source>
        <dbReference type="Proteomes" id="UP000824142"/>
    </source>
</evidence>
<dbReference type="InterPro" id="IPR014903">
    <property type="entry name" value="DUF1796"/>
</dbReference>
<dbReference type="PANTHER" id="PTHR22916:SF3">
    <property type="entry name" value="UDP-GLCNAC:BETAGAL BETA-1,3-N-ACETYLGLUCOSAMINYLTRANSFERASE-LIKE PROTEIN 1"/>
    <property type="match status" value="1"/>
</dbReference>
<dbReference type="AlphaFoldDB" id="A0A9D1MS01"/>
<proteinExistence type="predicted"/>
<dbReference type="CDD" id="cd00761">
    <property type="entry name" value="Glyco_tranf_GTA_type"/>
    <property type="match status" value="1"/>
</dbReference>
<dbReference type="GO" id="GO:0016758">
    <property type="term" value="F:hexosyltransferase activity"/>
    <property type="evidence" value="ECO:0007669"/>
    <property type="project" value="UniProtKB-ARBA"/>
</dbReference>
<sequence>MPKISIIIPVYNTSKYLRECLDSVLAQTFTDIEIICINDGSTDNSLDILHEYERFDQRIKVIDIENQGVCVARSIGIDSAKSELIFQLDSDDIIAPTALEKMYSHFMAGDGDIITCRVMMFGKKLGELKLQKPTKLNMAKDNCLVNAALLRKSDFLECGGYSEDYKLALEDYDLWLNLLFEHNKKIYRIPEILFYYRIKDKSESRNWQHRDEHIRLVKNMYSKHRHIKWYLYINFVIKQIRKVARFFFRIQDNKVKILKIPVFRLKKYDCVISIGAACFVPDALKHLKVRKFSGPFDWMYGSSVETRLKCVYDEFNNYFDYEDFEYLEVNKDNGKAIYKNKKTGIVYNHDFEPGDFNKTFPPVAEKYKRRTKRMIDHLLTDNRVLLVFAEFMNIGNVDEIIKIIDDLNYKYPADIDFLYINNNKNIKLGDFTAPRRISKNVIYSEYYYYKFPDETTTARKITEQIVKKVMKTSI</sequence>
<dbReference type="Pfam" id="PF08795">
    <property type="entry name" value="DUF1796"/>
    <property type="match status" value="1"/>
</dbReference>
<dbReference type="Gene3D" id="3.90.550.10">
    <property type="entry name" value="Spore Coat Polysaccharide Biosynthesis Protein SpsA, Chain A"/>
    <property type="match status" value="1"/>
</dbReference>
<reference evidence="2" key="2">
    <citation type="journal article" date="2021" name="PeerJ">
        <title>Extensive microbial diversity within the chicken gut microbiome revealed by metagenomics and culture.</title>
        <authorList>
            <person name="Gilroy R."/>
            <person name="Ravi A."/>
            <person name="Getino M."/>
            <person name="Pursley I."/>
            <person name="Horton D.L."/>
            <person name="Alikhan N.F."/>
            <person name="Baker D."/>
            <person name="Gharbi K."/>
            <person name="Hall N."/>
            <person name="Watson M."/>
            <person name="Adriaenssens E.M."/>
            <person name="Foster-Nyarko E."/>
            <person name="Jarju S."/>
            <person name="Secka A."/>
            <person name="Antonio M."/>
            <person name="Oren A."/>
            <person name="Chaudhuri R.R."/>
            <person name="La Ragione R."/>
            <person name="Hildebrand F."/>
            <person name="Pallen M.J."/>
        </authorList>
    </citation>
    <scope>NUCLEOTIDE SEQUENCE</scope>
    <source>
        <strain evidence="2">CHK136-897</strain>
    </source>
</reference>
<protein>
    <submittedName>
        <fullName evidence="2">Glycosyltransferase</fullName>
    </submittedName>
</protein>
<name>A0A9D1MS01_9PROT</name>
<dbReference type="InterPro" id="IPR029044">
    <property type="entry name" value="Nucleotide-diphossugar_trans"/>
</dbReference>
<accession>A0A9D1MS01</accession>
<evidence type="ECO:0000313" key="2">
    <source>
        <dbReference type="EMBL" id="HIU65220.1"/>
    </source>
</evidence>
<gene>
    <name evidence="2" type="ORF">IAC63_01095</name>
</gene>
<comment type="caution">
    <text evidence="2">The sequence shown here is derived from an EMBL/GenBank/DDBJ whole genome shotgun (WGS) entry which is preliminary data.</text>
</comment>
<feature type="domain" description="Glycosyltransferase 2-like" evidence="1">
    <location>
        <begin position="5"/>
        <end position="134"/>
    </location>
</feature>
<dbReference type="Proteomes" id="UP000824142">
    <property type="component" value="Unassembled WGS sequence"/>
</dbReference>
<dbReference type="Pfam" id="PF00535">
    <property type="entry name" value="Glycos_transf_2"/>
    <property type="match status" value="1"/>
</dbReference>
<evidence type="ECO:0000259" key="1">
    <source>
        <dbReference type="Pfam" id="PF00535"/>
    </source>
</evidence>
<dbReference type="EMBL" id="DVNO01000006">
    <property type="protein sequence ID" value="HIU65220.1"/>
    <property type="molecule type" value="Genomic_DNA"/>
</dbReference>
<dbReference type="SUPFAM" id="SSF53448">
    <property type="entry name" value="Nucleotide-diphospho-sugar transferases"/>
    <property type="match status" value="1"/>
</dbReference>
<organism evidence="2 3">
    <name type="scientific">Candidatus Enterousia avicola</name>
    <dbReference type="NCBI Taxonomy" id="2840787"/>
    <lineage>
        <taxon>Bacteria</taxon>
        <taxon>Pseudomonadati</taxon>
        <taxon>Pseudomonadota</taxon>
        <taxon>Alphaproteobacteria</taxon>
        <taxon>Candidatus Enterousia</taxon>
    </lineage>
</organism>
<dbReference type="InterPro" id="IPR001173">
    <property type="entry name" value="Glyco_trans_2-like"/>
</dbReference>
<dbReference type="PANTHER" id="PTHR22916">
    <property type="entry name" value="GLYCOSYLTRANSFERASE"/>
    <property type="match status" value="1"/>
</dbReference>
<reference evidence="2" key="1">
    <citation type="submission" date="2020-10" db="EMBL/GenBank/DDBJ databases">
        <authorList>
            <person name="Gilroy R."/>
        </authorList>
    </citation>
    <scope>NUCLEOTIDE SEQUENCE</scope>
    <source>
        <strain evidence="2">CHK136-897</strain>
    </source>
</reference>